<evidence type="ECO:0000313" key="7">
    <source>
        <dbReference type="Proteomes" id="UP000325763"/>
    </source>
</evidence>
<evidence type="ECO:0000256" key="4">
    <source>
        <dbReference type="PROSITE-ProRule" id="PRU00335"/>
    </source>
</evidence>
<feature type="domain" description="HTH tetR-type" evidence="5">
    <location>
        <begin position="19"/>
        <end position="78"/>
    </location>
</feature>
<dbReference type="SUPFAM" id="SSF46689">
    <property type="entry name" value="Homeodomain-like"/>
    <property type="match status" value="1"/>
</dbReference>
<reference evidence="6 7" key="1">
    <citation type="submission" date="2017-09" db="EMBL/GenBank/DDBJ databases">
        <title>Streptomyces genome completion.</title>
        <authorList>
            <person name="Lee N."/>
            <person name="Cho B.-K."/>
        </authorList>
    </citation>
    <scope>NUCLEOTIDE SEQUENCE [LARGE SCALE GENOMIC DNA]</scope>
    <source>
        <strain evidence="6 7">ATCC 14899</strain>
    </source>
</reference>
<dbReference type="InterPro" id="IPR001647">
    <property type="entry name" value="HTH_TetR"/>
</dbReference>
<sequence length="192" mass="20597">MSVITPRQLARPPVRADARRNYEALVAAAEEVFTAEGPDAPLDVIARRAGVGNATLYRHFPTRRDLLVAVCVGEVETLCELAERLRAEPNPRDALIDWIRAYIDHVSAHRGLGAALNTGTQEDDTLVAVCQAAVTEAGSALLEAAVRSEEVRGDLRISDLLALVGALATASESGDQERPERLLRLVIEGIAG</sequence>
<keyword evidence="1" id="KW-0805">Transcription regulation</keyword>
<dbReference type="InterPro" id="IPR049445">
    <property type="entry name" value="TetR_SbtR-like_C"/>
</dbReference>
<dbReference type="GO" id="GO:0000976">
    <property type="term" value="F:transcription cis-regulatory region binding"/>
    <property type="evidence" value="ECO:0007669"/>
    <property type="project" value="TreeGrafter"/>
</dbReference>
<feature type="DNA-binding region" description="H-T-H motif" evidence="4">
    <location>
        <begin position="41"/>
        <end position="60"/>
    </location>
</feature>
<dbReference type="InterPro" id="IPR036271">
    <property type="entry name" value="Tet_transcr_reg_TetR-rel_C_sf"/>
</dbReference>
<dbReference type="Gene3D" id="1.10.357.10">
    <property type="entry name" value="Tetracycline Repressor, domain 2"/>
    <property type="match status" value="1"/>
</dbReference>
<organism evidence="6 7">
    <name type="scientific">Streptomyces nodosus</name>
    <dbReference type="NCBI Taxonomy" id="40318"/>
    <lineage>
        <taxon>Bacteria</taxon>
        <taxon>Bacillati</taxon>
        <taxon>Actinomycetota</taxon>
        <taxon>Actinomycetes</taxon>
        <taxon>Kitasatosporales</taxon>
        <taxon>Streptomycetaceae</taxon>
        <taxon>Streptomyces</taxon>
    </lineage>
</organism>
<dbReference type="PROSITE" id="PS50977">
    <property type="entry name" value="HTH_TETR_2"/>
    <property type="match status" value="1"/>
</dbReference>
<evidence type="ECO:0000313" key="6">
    <source>
        <dbReference type="EMBL" id="QEV42897.1"/>
    </source>
</evidence>
<dbReference type="PRINTS" id="PR00455">
    <property type="entry name" value="HTHTETR"/>
</dbReference>
<proteinExistence type="predicted"/>
<dbReference type="Proteomes" id="UP000325763">
    <property type="component" value="Chromosome"/>
</dbReference>
<accession>A0A5P2WEV0</accession>
<dbReference type="PANTHER" id="PTHR30055:SF234">
    <property type="entry name" value="HTH-TYPE TRANSCRIPTIONAL REGULATOR BETI"/>
    <property type="match status" value="1"/>
</dbReference>
<gene>
    <name evidence="6" type="ORF">CP978_34050</name>
</gene>
<dbReference type="Pfam" id="PF00440">
    <property type="entry name" value="TetR_N"/>
    <property type="match status" value="1"/>
</dbReference>
<evidence type="ECO:0000256" key="1">
    <source>
        <dbReference type="ARBA" id="ARBA00023015"/>
    </source>
</evidence>
<dbReference type="PANTHER" id="PTHR30055">
    <property type="entry name" value="HTH-TYPE TRANSCRIPTIONAL REGULATOR RUTR"/>
    <property type="match status" value="1"/>
</dbReference>
<keyword evidence="3" id="KW-0804">Transcription</keyword>
<dbReference type="AlphaFoldDB" id="A0A5P2WEV0"/>
<dbReference type="InterPro" id="IPR050109">
    <property type="entry name" value="HTH-type_TetR-like_transc_reg"/>
</dbReference>
<dbReference type="Pfam" id="PF21597">
    <property type="entry name" value="TetR_C_43"/>
    <property type="match status" value="1"/>
</dbReference>
<evidence type="ECO:0000259" key="5">
    <source>
        <dbReference type="PROSITE" id="PS50977"/>
    </source>
</evidence>
<dbReference type="InterPro" id="IPR009057">
    <property type="entry name" value="Homeodomain-like_sf"/>
</dbReference>
<evidence type="ECO:0000256" key="2">
    <source>
        <dbReference type="ARBA" id="ARBA00023125"/>
    </source>
</evidence>
<dbReference type="GO" id="GO:0003700">
    <property type="term" value="F:DNA-binding transcription factor activity"/>
    <property type="evidence" value="ECO:0007669"/>
    <property type="project" value="TreeGrafter"/>
</dbReference>
<dbReference type="EMBL" id="CP023747">
    <property type="protein sequence ID" value="QEV42897.1"/>
    <property type="molecule type" value="Genomic_DNA"/>
</dbReference>
<protein>
    <submittedName>
        <fullName evidence="6">TetR/AcrR family transcriptional regulator</fullName>
    </submittedName>
</protein>
<dbReference type="KEGG" id="snq:CP978_34050"/>
<evidence type="ECO:0000256" key="3">
    <source>
        <dbReference type="ARBA" id="ARBA00023163"/>
    </source>
</evidence>
<keyword evidence="2 4" id="KW-0238">DNA-binding</keyword>
<name>A0A5P2WEV0_9ACTN</name>
<dbReference type="SUPFAM" id="SSF48498">
    <property type="entry name" value="Tetracyclin repressor-like, C-terminal domain"/>
    <property type="match status" value="1"/>
</dbReference>